<protein>
    <submittedName>
        <fullName evidence="1">Uncharacterized protein</fullName>
    </submittedName>
</protein>
<dbReference type="Proteomes" id="UP001292094">
    <property type="component" value="Unassembled WGS sequence"/>
</dbReference>
<comment type="caution">
    <text evidence="1">The sequence shown here is derived from an EMBL/GenBank/DDBJ whole genome shotgun (WGS) entry which is preliminary data.</text>
</comment>
<evidence type="ECO:0000313" key="2">
    <source>
        <dbReference type="Proteomes" id="UP001292094"/>
    </source>
</evidence>
<organism evidence="1 2">
    <name type="scientific">Petrolisthes manimaculis</name>
    <dbReference type="NCBI Taxonomy" id="1843537"/>
    <lineage>
        <taxon>Eukaryota</taxon>
        <taxon>Metazoa</taxon>
        <taxon>Ecdysozoa</taxon>
        <taxon>Arthropoda</taxon>
        <taxon>Crustacea</taxon>
        <taxon>Multicrustacea</taxon>
        <taxon>Malacostraca</taxon>
        <taxon>Eumalacostraca</taxon>
        <taxon>Eucarida</taxon>
        <taxon>Decapoda</taxon>
        <taxon>Pleocyemata</taxon>
        <taxon>Anomura</taxon>
        <taxon>Galatheoidea</taxon>
        <taxon>Porcellanidae</taxon>
        <taxon>Petrolisthes</taxon>
    </lineage>
</organism>
<sequence>MDEVCRFVDFVNDGQIGTVGVLSCEWNLNKDLLVNDDWEATEELMVGRNKDIVGLVSSPVNNYRLGNTGLVRSSRIRYHLYS</sequence>
<name>A0AAE1Q663_9EUCA</name>
<reference evidence="1" key="1">
    <citation type="submission" date="2023-11" db="EMBL/GenBank/DDBJ databases">
        <title>Genome assemblies of two species of porcelain crab, Petrolisthes cinctipes and Petrolisthes manimaculis (Anomura: Porcellanidae).</title>
        <authorList>
            <person name="Angst P."/>
        </authorList>
    </citation>
    <scope>NUCLEOTIDE SEQUENCE</scope>
    <source>
        <strain evidence="1">PB745_02</strain>
        <tissue evidence="1">Gill</tissue>
    </source>
</reference>
<evidence type="ECO:0000313" key="1">
    <source>
        <dbReference type="EMBL" id="KAK4320351.1"/>
    </source>
</evidence>
<gene>
    <name evidence="1" type="ORF">Pmani_008766</name>
</gene>
<dbReference type="AlphaFoldDB" id="A0AAE1Q663"/>
<accession>A0AAE1Q663</accession>
<dbReference type="PROSITE" id="PS51257">
    <property type="entry name" value="PROKAR_LIPOPROTEIN"/>
    <property type="match status" value="1"/>
</dbReference>
<dbReference type="EMBL" id="JAWZYT010000675">
    <property type="protein sequence ID" value="KAK4320351.1"/>
    <property type="molecule type" value="Genomic_DNA"/>
</dbReference>
<proteinExistence type="predicted"/>
<keyword evidence="2" id="KW-1185">Reference proteome</keyword>